<feature type="region of interest" description="Disordered" evidence="6">
    <location>
        <begin position="1"/>
        <end position="21"/>
    </location>
</feature>
<dbReference type="AlphaFoldDB" id="A0A644ZHS6"/>
<sequence length="721" mass="75645">MLLGGCASTTTGGKEVSGEFSGTAKGFGGDVTVTLKLESGNLTDVTIEGDSETETVGGRAMELMAAGMKAGNTVEVDKISGATVTSTAVLTAAADALTASGATLTPEETAITQAMTPGTYYGEEYGKWKKGTIEGERFGSPAIIGPTKVAVTVDATSILKVEVLSCDDTPGFTDPCIERIPAAIVEQQSIAVDCVTGCTLTSQAILSGVSQALTQAGANLAGFSKATPKVSANETYDCELVVVGGGGSGTVAALTAQEAGLKVVVLEKAGKVGGESTCSTGMMTLGSKHLQEESGTEPTPLYEVFSEMMEWASWRADASVVMSFLKANGETGDFLNSLWSQTDNPGFTRMAAAKNGMDTGKGVAKYTVLYDNFIIPNGGTLLLETTAYELIQDDTGKVVGVKARKQDGTEVVVNAKATLLSTGGFGGNPEMLKQYLHNDNFYLYGVSTNTGDGLRMALSAGAALTNEIAPHLAEFCSNPKVDFYAGYMKFINYTGLLQLGPNGTRFYNEEMGASDPLAKGASALYTVGYAYAVFTQADLDKLEAEGCPGLLSEQTRSEMNNYRPRACVPFYTIKDEMQAAIDAGEGWKADSLEELGTMIGFDPAVYGPAIDEYLAMVEAGEDTLFGKRADMLYSLSEGPYYAVRICPALDGTLNGIKVNANMQAVDEDYSPIPGLYMGGYDAGGLWAFPYYQTAHTNALTQGYAVTSGRIAAKHIAKTLGK</sequence>
<evidence type="ECO:0000256" key="3">
    <source>
        <dbReference type="ARBA" id="ARBA00022630"/>
    </source>
</evidence>
<comment type="cofactor">
    <cofactor evidence="2">
        <name>FAD</name>
        <dbReference type="ChEBI" id="CHEBI:57692"/>
    </cofactor>
</comment>
<dbReference type="Gene3D" id="3.90.700.10">
    <property type="entry name" value="Succinate dehydrogenase/fumarate reductase flavoprotein, catalytic domain"/>
    <property type="match status" value="1"/>
</dbReference>
<dbReference type="SMART" id="SM00900">
    <property type="entry name" value="FMN_bind"/>
    <property type="match status" value="2"/>
</dbReference>
<organism evidence="8">
    <name type="scientific">bioreactor metagenome</name>
    <dbReference type="NCBI Taxonomy" id="1076179"/>
    <lineage>
        <taxon>unclassified sequences</taxon>
        <taxon>metagenomes</taxon>
        <taxon>ecological metagenomes</taxon>
    </lineage>
</organism>
<evidence type="ECO:0000256" key="4">
    <source>
        <dbReference type="ARBA" id="ARBA00022827"/>
    </source>
</evidence>
<dbReference type="InterPro" id="IPR027477">
    <property type="entry name" value="Succ_DH/fumarate_Rdtase_cat_sf"/>
</dbReference>
<keyword evidence="3" id="KW-0285">Flavoprotein</keyword>
<dbReference type="Pfam" id="PF04205">
    <property type="entry name" value="FMN_bind"/>
    <property type="match status" value="2"/>
</dbReference>
<accession>A0A644ZHS6</accession>
<dbReference type="SUPFAM" id="SSF51905">
    <property type="entry name" value="FAD/NAD(P)-binding domain"/>
    <property type="match status" value="1"/>
</dbReference>
<dbReference type="InterPro" id="IPR050315">
    <property type="entry name" value="FAD-oxidoreductase_2"/>
</dbReference>
<dbReference type="PANTHER" id="PTHR43400:SF10">
    <property type="entry name" value="3-OXOSTEROID 1-DEHYDROGENASE"/>
    <property type="match status" value="1"/>
</dbReference>
<evidence type="ECO:0000313" key="8">
    <source>
        <dbReference type="EMBL" id="MPM38243.1"/>
    </source>
</evidence>
<gene>
    <name evidence="8" type="ORF">SDC9_84872</name>
</gene>
<protein>
    <recommendedName>
        <fullName evidence="7">FMN-binding domain-containing protein</fullName>
    </recommendedName>
</protein>
<dbReference type="Pfam" id="PF00890">
    <property type="entry name" value="FAD_binding_2"/>
    <property type="match status" value="1"/>
</dbReference>
<dbReference type="InterPro" id="IPR003953">
    <property type="entry name" value="FAD-dep_OxRdtase_2_FAD-bd"/>
</dbReference>
<dbReference type="SUPFAM" id="SSF56425">
    <property type="entry name" value="Succinate dehydrogenase/fumarate reductase flavoprotein, catalytic domain"/>
    <property type="match status" value="1"/>
</dbReference>
<dbReference type="Gene3D" id="3.90.1010.20">
    <property type="match status" value="1"/>
</dbReference>
<evidence type="ECO:0000256" key="5">
    <source>
        <dbReference type="ARBA" id="ARBA00023002"/>
    </source>
</evidence>
<keyword evidence="4" id="KW-0274">FAD</keyword>
<reference evidence="8" key="1">
    <citation type="submission" date="2019-08" db="EMBL/GenBank/DDBJ databases">
        <authorList>
            <person name="Kucharzyk K."/>
            <person name="Murdoch R.W."/>
            <person name="Higgins S."/>
            <person name="Loffler F."/>
        </authorList>
    </citation>
    <scope>NUCLEOTIDE SEQUENCE</scope>
</reference>
<keyword evidence="5" id="KW-0560">Oxidoreductase</keyword>
<evidence type="ECO:0000259" key="7">
    <source>
        <dbReference type="SMART" id="SM00900"/>
    </source>
</evidence>
<dbReference type="InterPro" id="IPR007329">
    <property type="entry name" value="FMN-bd"/>
</dbReference>
<feature type="domain" description="FMN-binding" evidence="7">
    <location>
        <begin position="142"/>
        <end position="216"/>
    </location>
</feature>
<comment type="cofactor">
    <cofactor evidence="1">
        <name>FMN</name>
        <dbReference type="ChEBI" id="CHEBI:58210"/>
    </cofactor>
</comment>
<dbReference type="GO" id="GO:0016491">
    <property type="term" value="F:oxidoreductase activity"/>
    <property type="evidence" value="ECO:0007669"/>
    <property type="project" value="UniProtKB-KW"/>
</dbReference>
<dbReference type="Gene3D" id="3.50.50.60">
    <property type="entry name" value="FAD/NAD(P)-binding domain"/>
    <property type="match status" value="1"/>
</dbReference>
<evidence type="ECO:0000256" key="2">
    <source>
        <dbReference type="ARBA" id="ARBA00001974"/>
    </source>
</evidence>
<dbReference type="GO" id="GO:0008202">
    <property type="term" value="P:steroid metabolic process"/>
    <property type="evidence" value="ECO:0007669"/>
    <property type="project" value="UniProtKB-ARBA"/>
</dbReference>
<name>A0A644ZHS6_9ZZZZ</name>
<dbReference type="GO" id="GO:0010181">
    <property type="term" value="F:FMN binding"/>
    <property type="evidence" value="ECO:0007669"/>
    <property type="project" value="InterPro"/>
</dbReference>
<feature type="domain" description="FMN-binding" evidence="7">
    <location>
        <begin position="26"/>
        <end position="100"/>
    </location>
</feature>
<dbReference type="GO" id="GO:0016020">
    <property type="term" value="C:membrane"/>
    <property type="evidence" value="ECO:0007669"/>
    <property type="project" value="InterPro"/>
</dbReference>
<comment type="caution">
    <text evidence="8">The sequence shown here is derived from an EMBL/GenBank/DDBJ whole genome shotgun (WGS) entry which is preliminary data.</text>
</comment>
<evidence type="ECO:0000256" key="1">
    <source>
        <dbReference type="ARBA" id="ARBA00001917"/>
    </source>
</evidence>
<dbReference type="InterPro" id="IPR036188">
    <property type="entry name" value="FAD/NAD-bd_sf"/>
</dbReference>
<evidence type="ECO:0000256" key="6">
    <source>
        <dbReference type="SAM" id="MobiDB-lite"/>
    </source>
</evidence>
<dbReference type="EMBL" id="VSSQ01008219">
    <property type="protein sequence ID" value="MPM38243.1"/>
    <property type="molecule type" value="Genomic_DNA"/>
</dbReference>
<proteinExistence type="predicted"/>
<dbReference type="PANTHER" id="PTHR43400">
    <property type="entry name" value="FUMARATE REDUCTASE"/>
    <property type="match status" value="1"/>
</dbReference>